<feature type="compositionally biased region" description="Low complexity" evidence="1">
    <location>
        <begin position="256"/>
        <end position="285"/>
    </location>
</feature>
<dbReference type="Gene3D" id="3.40.50.1010">
    <property type="entry name" value="5'-nuclease"/>
    <property type="match status" value="1"/>
</dbReference>
<dbReference type="CDD" id="cd09880">
    <property type="entry name" value="PIN_Smg5-6-like"/>
    <property type="match status" value="1"/>
</dbReference>
<dbReference type="EMBL" id="KV417267">
    <property type="protein sequence ID" value="KZP01240.1"/>
    <property type="molecule type" value="Genomic_DNA"/>
</dbReference>
<dbReference type="PANTHER" id="PTHR15696">
    <property type="entry name" value="SMG-7 SUPPRESSOR WITH MORPHOLOGICAL EFFECT ON GENITALIA PROTEIN 7"/>
    <property type="match status" value="1"/>
</dbReference>
<dbReference type="InterPro" id="IPR011990">
    <property type="entry name" value="TPR-like_helical_dom_sf"/>
</dbReference>
<evidence type="ECO:0000313" key="4">
    <source>
        <dbReference type="Proteomes" id="UP000076738"/>
    </source>
</evidence>
<feature type="region of interest" description="Disordered" evidence="1">
    <location>
        <begin position="1"/>
        <end position="210"/>
    </location>
</feature>
<feature type="compositionally biased region" description="Pro residues" evidence="1">
    <location>
        <begin position="144"/>
        <end position="153"/>
    </location>
</feature>
<dbReference type="STRING" id="1330018.A0A167RSS7"/>
<feature type="region of interest" description="Disordered" evidence="1">
    <location>
        <begin position="625"/>
        <end position="647"/>
    </location>
</feature>
<dbReference type="PANTHER" id="PTHR15696:SF0">
    <property type="entry name" value="TELOMERASE-BINDING PROTEIN EST1A"/>
    <property type="match status" value="1"/>
</dbReference>
<dbReference type="SUPFAM" id="SSF48452">
    <property type="entry name" value="TPR-like"/>
    <property type="match status" value="1"/>
</dbReference>
<dbReference type="InterPro" id="IPR018834">
    <property type="entry name" value="DNA/RNA-bd_Est1-type"/>
</dbReference>
<dbReference type="InterPro" id="IPR045153">
    <property type="entry name" value="Est1/Ebs1-like"/>
</dbReference>
<proteinExistence type="predicted"/>
<dbReference type="InterPro" id="IPR002716">
    <property type="entry name" value="PIN_dom"/>
</dbReference>
<gene>
    <name evidence="3" type="ORF">CALVIDRAFT_127952</name>
</gene>
<dbReference type="GO" id="GO:0004540">
    <property type="term" value="F:RNA nuclease activity"/>
    <property type="evidence" value="ECO:0007669"/>
    <property type="project" value="UniProtKB-ARBA"/>
</dbReference>
<accession>A0A167RSS7</accession>
<dbReference type="Gene3D" id="1.25.40.10">
    <property type="entry name" value="Tetratricopeptide repeat domain"/>
    <property type="match status" value="1"/>
</dbReference>
<dbReference type="GO" id="GO:0070034">
    <property type="term" value="F:telomerase RNA binding"/>
    <property type="evidence" value="ECO:0007669"/>
    <property type="project" value="TreeGrafter"/>
</dbReference>
<feature type="compositionally biased region" description="Low complexity" evidence="1">
    <location>
        <begin position="161"/>
        <end position="173"/>
    </location>
</feature>
<dbReference type="OrthoDB" id="2017974at2759"/>
<name>A0A167RSS7_CALVF</name>
<dbReference type="GO" id="GO:0000184">
    <property type="term" value="P:nuclear-transcribed mRNA catabolic process, nonsense-mediated decay"/>
    <property type="evidence" value="ECO:0007669"/>
    <property type="project" value="TreeGrafter"/>
</dbReference>
<organism evidence="3 4">
    <name type="scientific">Calocera viscosa (strain TUFC12733)</name>
    <dbReference type="NCBI Taxonomy" id="1330018"/>
    <lineage>
        <taxon>Eukaryota</taxon>
        <taxon>Fungi</taxon>
        <taxon>Dikarya</taxon>
        <taxon>Basidiomycota</taxon>
        <taxon>Agaricomycotina</taxon>
        <taxon>Dacrymycetes</taxon>
        <taxon>Dacrymycetales</taxon>
        <taxon>Dacrymycetaceae</taxon>
        <taxon>Calocera</taxon>
    </lineage>
</organism>
<feature type="region of interest" description="Disordered" evidence="1">
    <location>
        <begin position="224"/>
        <end position="285"/>
    </location>
</feature>
<evidence type="ECO:0000256" key="1">
    <source>
        <dbReference type="SAM" id="MobiDB-lite"/>
    </source>
</evidence>
<dbReference type="GO" id="GO:0042162">
    <property type="term" value="F:telomeric DNA binding"/>
    <property type="evidence" value="ECO:0007669"/>
    <property type="project" value="TreeGrafter"/>
</dbReference>
<dbReference type="GO" id="GO:0005697">
    <property type="term" value="C:telomerase holoenzyme complex"/>
    <property type="evidence" value="ECO:0007669"/>
    <property type="project" value="TreeGrafter"/>
</dbReference>
<dbReference type="Proteomes" id="UP000076738">
    <property type="component" value="Unassembled WGS sequence"/>
</dbReference>
<feature type="region of interest" description="Disordered" evidence="1">
    <location>
        <begin position="317"/>
        <end position="363"/>
    </location>
</feature>
<feature type="compositionally biased region" description="Basic and acidic residues" evidence="1">
    <location>
        <begin position="39"/>
        <end position="53"/>
    </location>
</feature>
<dbReference type="SUPFAM" id="SSF88723">
    <property type="entry name" value="PIN domain-like"/>
    <property type="match status" value="1"/>
</dbReference>
<feature type="compositionally biased region" description="Acidic residues" evidence="1">
    <location>
        <begin position="637"/>
        <end position="647"/>
    </location>
</feature>
<feature type="compositionally biased region" description="Pro residues" evidence="1">
    <location>
        <begin position="65"/>
        <end position="80"/>
    </location>
</feature>
<dbReference type="InterPro" id="IPR029060">
    <property type="entry name" value="PIN-like_dom_sf"/>
</dbReference>
<feature type="region of interest" description="Disordered" evidence="1">
    <location>
        <begin position="1255"/>
        <end position="1288"/>
    </location>
</feature>
<evidence type="ECO:0000313" key="3">
    <source>
        <dbReference type="EMBL" id="KZP01240.1"/>
    </source>
</evidence>
<dbReference type="Pfam" id="PF10373">
    <property type="entry name" value="EST1_DNA_bind"/>
    <property type="match status" value="1"/>
</dbReference>
<protein>
    <recommendedName>
        <fullName evidence="2">PIN domain-containing protein</fullName>
    </recommendedName>
</protein>
<dbReference type="Pfam" id="PF13638">
    <property type="entry name" value="PIN_4"/>
    <property type="match status" value="1"/>
</dbReference>
<feature type="compositionally biased region" description="Polar residues" evidence="1">
    <location>
        <begin position="236"/>
        <end position="250"/>
    </location>
</feature>
<evidence type="ECO:0000259" key="2">
    <source>
        <dbReference type="SMART" id="SM00670"/>
    </source>
</evidence>
<reference evidence="3 4" key="1">
    <citation type="journal article" date="2016" name="Mol. Biol. Evol.">
        <title>Comparative Genomics of Early-Diverging Mushroom-Forming Fungi Provides Insights into the Origins of Lignocellulose Decay Capabilities.</title>
        <authorList>
            <person name="Nagy L.G."/>
            <person name="Riley R."/>
            <person name="Tritt A."/>
            <person name="Adam C."/>
            <person name="Daum C."/>
            <person name="Floudas D."/>
            <person name="Sun H."/>
            <person name="Yadav J.S."/>
            <person name="Pangilinan J."/>
            <person name="Larsson K.H."/>
            <person name="Matsuura K."/>
            <person name="Barry K."/>
            <person name="Labutti K."/>
            <person name="Kuo R."/>
            <person name="Ohm R.A."/>
            <person name="Bhattacharya S.S."/>
            <person name="Shirouzu T."/>
            <person name="Yoshinaga Y."/>
            <person name="Martin F.M."/>
            <person name="Grigoriev I.V."/>
            <person name="Hibbett D.S."/>
        </authorList>
    </citation>
    <scope>NUCLEOTIDE SEQUENCE [LARGE SCALE GENOMIC DNA]</scope>
    <source>
        <strain evidence="3 4">TUFC12733</strain>
    </source>
</reference>
<keyword evidence="4" id="KW-1185">Reference proteome</keyword>
<feature type="compositionally biased region" description="Polar residues" evidence="1">
    <location>
        <begin position="1257"/>
        <end position="1267"/>
    </location>
</feature>
<sequence length="1468" mass="161792">MADPLGAVPDEQDAGPSRRRRGEGPMDLHERMILAQRQKNRERGTRQRDERRATTPTGQLASTPTPQPASLPPPLPPYPPQLLNSPRAPARPPPPQPRPPPPPPRKSDPYARGAPQGRLFDPMHDPIPVLPLAQAQAQAHGRPLPAPPPPPPHMRAGAYTSPQQQPHPAQPQQAAPPSPSFSPSAAGPSGAPPQPQPGARQLFDPSRDNPLRFSVLNRAHAAPSSSSAVLPPGAQGQLSHASLPPTTTSMGRGPVLSGISNGTSSSLSQSLVGSSATGTTQSSSALLSTPATSNYMAAMAGGVVALPPGVLAGPHGKGGVLPVPHPHPNSSYSAHSGGSAPYTSASSSASTESSIHLSAPLRSEDSARNGLVTRMKKLYENITERERECERVLVRVEDLAMEGGFARGARSAREGKEREWEFNREEMEQERRWWFSVVDYHEELADAHHAMFKIGLHPLTAGALEKVIARYNLPTRLWQHVWHLLRVLVDRARSPNPPPLPISVTKEPITTFRARLTQEQINVMSPFARPNPPKRPISTHLHLTPRLIAAELVEVAFAWAWELYAVLWEQRTIVHVEQINLGVCWSEAMGDLARFRMVWAKEQENIAAANAIIVASETGSVSSRSAFSAPSARLHEDGDEDGDVDMDEVDEDDRMSLDASSGRVIVQPRPQQHANQLVTRQGKQAYRSSSHLQRFATPNAASASHRPFPPHQAPAFAPSHQLISTPNNHPGTPGGPMMIASIGMAAVALWGPILDTEVWRNVAQEWYWRGLGEMPGVGRLQHHLGLLAQAAQADGAGALEGGETRVVYHFLKSLTSSQPHVTARESVLPLFSVELQRARAAPDSSISALFVLLHGILYTRVQLDDFAPTKARFDERLRLELADVDAAGNVSESEWIMWGVMCLAACAEYGREDGVIRKAEGRLRKTDNKDDADEDMEDVTDGVAALTADASEDPEPFPLTFRLALQFTFDLLAIVIERPYHRAPPYYTPHLNPFIVMMFTYLSTVAKSHKAMAIIERYVPWQQLALFVEGHVHRVSQGDPDRAAKLRAEKPNSGGILPEDWALRGMDWVTRRVYQKGFWDKKPPKPEILYDAKGRPAIKGVPHELVSGESDVLALGIEPVFPSATMSELVRDGVVEDEGESMRDSWVDLAKRRWKRVMGASAMLEKRIRGWQWEDGRGWVVGGELGDKLAAWREEDERERRETEEEERRLRNRVWDDNMGGDLQIPVTEADDEVDGDVDEVVKALLAQRTSLRDQLDSQQRLSTSRPARSASYPPVPRPAKSIPQPRVRRDLQVQRGYTILVLDTNVLITSLLQVQNLIEGMRWTVVLPLPVLAELDGLRSHPNLSDMATLALEYIKSHVRSHSKSLKVQTSKGNYLSNLAVTTEVLDFSGAARNIDGLILEAVAWQLEHFVDRTRLLVPDDEMVSEPSEQTSKVVLLTFDRNMRLRARSRQLDVASPNEVAAILLSD</sequence>
<feature type="domain" description="PIN" evidence="2">
    <location>
        <begin position="1299"/>
        <end position="1446"/>
    </location>
</feature>
<feature type="compositionally biased region" description="Pro residues" evidence="1">
    <location>
        <begin position="89"/>
        <end position="104"/>
    </location>
</feature>
<feature type="compositionally biased region" description="Low complexity" evidence="1">
    <location>
        <begin position="336"/>
        <end position="359"/>
    </location>
</feature>
<dbReference type="SMART" id="SM00670">
    <property type="entry name" value="PINc"/>
    <property type="match status" value="1"/>
</dbReference>
<feature type="compositionally biased region" description="Basic and acidic residues" evidence="1">
    <location>
        <begin position="22"/>
        <end position="32"/>
    </location>
</feature>